<accession>A0A537KRS0</accession>
<dbReference type="InterPro" id="IPR002575">
    <property type="entry name" value="Aminoglycoside_PTrfase"/>
</dbReference>
<reference evidence="2 3" key="1">
    <citation type="journal article" date="2019" name="Nat. Microbiol.">
        <title>Mediterranean grassland soil C-N compound turnover is dependent on rainfall and depth, and is mediated by genomically divergent microorganisms.</title>
        <authorList>
            <person name="Diamond S."/>
            <person name="Andeer P.F."/>
            <person name="Li Z."/>
            <person name="Crits-Christoph A."/>
            <person name="Burstein D."/>
            <person name="Anantharaman K."/>
            <person name="Lane K.R."/>
            <person name="Thomas B.C."/>
            <person name="Pan C."/>
            <person name="Northen T.R."/>
            <person name="Banfield J.F."/>
        </authorList>
    </citation>
    <scope>NUCLEOTIDE SEQUENCE [LARGE SCALE GENOMIC DNA]</scope>
    <source>
        <strain evidence="2">NP_4</strain>
    </source>
</reference>
<dbReference type="SUPFAM" id="SSF56112">
    <property type="entry name" value="Protein kinase-like (PK-like)"/>
    <property type="match status" value="1"/>
</dbReference>
<protein>
    <recommendedName>
        <fullName evidence="1">Aminoglycoside phosphotransferase domain-containing protein</fullName>
    </recommendedName>
</protein>
<name>A0A537KRS0_9BACT</name>
<dbReference type="EMBL" id="VBAL01000169">
    <property type="protein sequence ID" value="TMI98421.1"/>
    <property type="molecule type" value="Genomic_DNA"/>
</dbReference>
<dbReference type="InterPro" id="IPR011009">
    <property type="entry name" value="Kinase-like_dom_sf"/>
</dbReference>
<dbReference type="AlphaFoldDB" id="A0A537KRS0"/>
<gene>
    <name evidence="2" type="ORF">E6H01_12370</name>
</gene>
<evidence type="ECO:0000313" key="2">
    <source>
        <dbReference type="EMBL" id="TMI98421.1"/>
    </source>
</evidence>
<organism evidence="2 3">
    <name type="scientific">Candidatus Segetimicrobium genomatis</name>
    <dbReference type="NCBI Taxonomy" id="2569760"/>
    <lineage>
        <taxon>Bacteria</taxon>
        <taxon>Bacillati</taxon>
        <taxon>Candidatus Sysuimicrobiota</taxon>
        <taxon>Candidatus Sysuimicrobiia</taxon>
        <taxon>Candidatus Sysuimicrobiales</taxon>
        <taxon>Candidatus Segetimicrobiaceae</taxon>
        <taxon>Candidatus Segetimicrobium</taxon>
    </lineage>
</organism>
<proteinExistence type="predicted"/>
<dbReference type="Proteomes" id="UP000319353">
    <property type="component" value="Unassembled WGS sequence"/>
</dbReference>
<dbReference type="Pfam" id="PF01636">
    <property type="entry name" value="APH"/>
    <property type="match status" value="1"/>
</dbReference>
<sequence>MADNAKRARLSAVCIYASRMKLLLFDGQDASKPLYVAQVGTFPELDREDRFLRALHSALPELVADSLGCFPWQRDEWLQVQRGLPGVPWFGLAHRLRSVAEWMDLRERAIDALRTFEVAVRRHQEWTCVLAPGRELMREGSRSEGLGVRQSSRLRAEVERLSGVLDEIGEIRASWQHGDFCLNNLLVSRHTVSVIDLAEFGETSMPLQDEIGLALSLYMLAPEKARGVTLRDHLNACLCEAGALAREEYLHGFLLHYLIRRINRSHRQVTRAAMAARLLAAAEALCAAPAQFLDDGQFLRHDSPLPACDSLPVEIV</sequence>
<evidence type="ECO:0000313" key="3">
    <source>
        <dbReference type="Proteomes" id="UP000319353"/>
    </source>
</evidence>
<feature type="domain" description="Aminoglycoside phosphotransferase" evidence="1">
    <location>
        <begin position="41"/>
        <end position="200"/>
    </location>
</feature>
<evidence type="ECO:0000259" key="1">
    <source>
        <dbReference type="Pfam" id="PF01636"/>
    </source>
</evidence>
<comment type="caution">
    <text evidence="2">The sequence shown here is derived from an EMBL/GenBank/DDBJ whole genome shotgun (WGS) entry which is preliminary data.</text>
</comment>